<dbReference type="Gene3D" id="1.10.472.10">
    <property type="entry name" value="Cyclin-like"/>
    <property type="match status" value="2"/>
</dbReference>
<dbReference type="PROSITE" id="PS00292">
    <property type="entry name" value="CYCLINS"/>
    <property type="match status" value="1"/>
</dbReference>
<dbReference type="SMART" id="SM00385">
    <property type="entry name" value="CYCLIN"/>
    <property type="match status" value="2"/>
</dbReference>
<feature type="compositionally biased region" description="Basic residues" evidence="6">
    <location>
        <begin position="100"/>
        <end position="118"/>
    </location>
</feature>
<dbReference type="Proteomes" id="UP001443914">
    <property type="component" value="Unassembled WGS sequence"/>
</dbReference>
<dbReference type="SUPFAM" id="SSF47954">
    <property type="entry name" value="Cyclin-like"/>
    <property type="match status" value="2"/>
</dbReference>
<dbReference type="InterPro" id="IPR013763">
    <property type="entry name" value="Cyclin-like_dom"/>
</dbReference>
<dbReference type="Pfam" id="PF00134">
    <property type="entry name" value="Cyclin_N"/>
    <property type="match status" value="1"/>
</dbReference>
<dbReference type="InterPro" id="IPR046965">
    <property type="entry name" value="Cyclin_A/B-like"/>
</dbReference>
<dbReference type="InterPro" id="IPR006671">
    <property type="entry name" value="Cyclin_N"/>
</dbReference>
<evidence type="ECO:0000313" key="9">
    <source>
        <dbReference type="EMBL" id="KAK9673560.1"/>
    </source>
</evidence>
<keyword evidence="4" id="KW-0131">Cell cycle</keyword>
<feature type="domain" description="Cyclin C-terminal" evidence="8">
    <location>
        <begin position="289"/>
        <end position="408"/>
    </location>
</feature>
<dbReference type="InterPro" id="IPR004367">
    <property type="entry name" value="Cyclin_C-dom"/>
</dbReference>
<protein>
    <recommendedName>
        <fullName evidence="11">Cyclin N-terminal domain-containing protein</fullName>
    </recommendedName>
</protein>
<dbReference type="GO" id="GO:0044772">
    <property type="term" value="P:mitotic cell cycle phase transition"/>
    <property type="evidence" value="ECO:0007669"/>
    <property type="project" value="InterPro"/>
</dbReference>
<comment type="caution">
    <text evidence="9">The sequence shown here is derived from an EMBL/GenBank/DDBJ whole genome shotgun (WGS) entry which is preliminary data.</text>
</comment>
<evidence type="ECO:0000256" key="4">
    <source>
        <dbReference type="ARBA" id="ARBA00023306"/>
    </source>
</evidence>
<dbReference type="CDD" id="cd20567">
    <property type="entry name" value="CYCLIN_AtCycB-like_rpt1"/>
    <property type="match status" value="1"/>
</dbReference>
<name>A0AAW1HC01_SAPOF</name>
<evidence type="ECO:0008006" key="11">
    <source>
        <dbReference type="Google" id="ProtNLM"/>
    </source>
</evidence>
<feature type="region of interest" description="Disordered" evidence="6">
    <location>
        <begin position="93"/>
        <end position="118"/>
    </location>
</feature>
<dbReference type="SMART" id="SM01332">
    <property type="entry name" value="Cyclin_C"/>
    <property type="match status" value="1"/>
</dbReference>
<evidence type="ECO:0000259" key="7">
    <source>
        <dbReference type="SMART" id="SM00385"/>
    </source>
</evidence>
<dbReference type="InterPro" id="IPR036915">
    <property type="entry name" value="Cyclin-like_sf"/>
</dbReference>
<dbReference type="PANTHER" id="PTHR10177">
    <property type="entry name" value="CYCLINS"/>
    <property type="match status" value="1"/>
</dbReference>
<keyword evidence="3 5" id="KW-0195">Cyclin</keyword>
<evidence type="ECO:0000313" key="10">
    <source>
        <dbReference type="Proteomes" id="UP001443914"/>
    </source>
</evidence>
<accession>A0AAW1HC01</accession>
<dbReference type="EMBL" id="JBDFQZ010000012">
    <property type="protein sequence ID" value="KAK9673560.1"/>
    <property type="molecule type" value="Genomic_DNA"/>
</dbReference>
<evidence type="ECO:0000256" key="6">
    <source>
        <dbReference type="SAM" id="MobiDB-lite"/>
    </source>
</evidence>
<dbReference type="GO" id="GO:0051301">
    <property type="term" value="P:cell division"/>
    <property type="evidence" value="ECO:0007669"/>
    <property type="project" value="UniProtKB-KW"/>
</dbReference>
<dbReference type="InterPro" id="IPR048258">
    <property type="entry name" value="Cyclins_cyclin-box"/>
</dbReference>
<evidence type="ECO:0000259" key="8">
    <source>
        <dbReference type="SMART" id="SM01332"/>
    </source>
</evidence>
<feature type="domain" description="Cyclin-like" evidence="7">
    <location>
        <begin position="196"/>
        <end position="280"/>
    </location>
</feature>
<dbReference type="GO" id="GO:0016538">
    <property type="term" value="F:cyclin-dependent protein serine/threonine kinase regulator activity"/>
    <property type="evidence" value="ECO:0007669"/>
    <property type="project" value="InterPro"/>
</dbReference>
<dbReference type="Pfam" id="PF02984">
    <property type="entry name" value="Cyclin_C"/>
    <property type="match status" value="1"/>
</dbReference>
<evidence type="ECO:0000256" key="2">
    <source>
        <dbReference type="ARBA" id="ARBA00022618"/>
    </source>
</evidence>
<gene>
    <name evidence="9" type="ORF">RND81_12G175300</name>
</gene>
<evidence type="ECO:0000256" key="5">
    <source>
        <dbReference type="RuleBase" id="RU000383"/>
    </source>
</evidence>
<reference evidence="9" key="1">
    <citation type="submission" date="2024-03" db="EMBL/GenBank/DDBJ databases">
        <title>WGS assembly of Saponaria officinalis var. Norfolk2.</title>
        <authorList>
            <person name="Jenkins J."/>
            <person name="Shu S."/>
            <person name="Grimwood J."/>
            <person name="Barry K."/>
            <person name="Goodstein D."/>
            <person name="Schmutz J."/>
            <person name="Leebens-Mack J."/>
            <person name="Osbourn A."/>
        </authorList>
    </citation>
    <scope>NUCLEOTIDE SEQUENCE [LARGE SCALE GENOMIC DNA]</scope>
    <source>
        <strain evidence="9">JIC</strain>
    </source>
</reference>
<dbReference type="InterPro" id="IPR039361">
    <property type="entry name" value="Cyclin"/>
</dbReference>
<keyword evidence="2" id="KW-0132">Cell division</keyword>
<comment type="similarity">
    <text evidence="1">Belongs to the cyclin family. Cyclin AB subfamily.</text>
</comment>
<keyword evidence="10" id="KW-1185">Reference proteome</keyword>
<feature type="domain" description="Cyclin-like" evidence="7">
    <location>
        <begin position="293"/>
        <end position="377"/>
    </location>
</feature>
<organism evidence="9 10">
    <name type="scientific">Saponaria officinalis</name>
    <name type="common">Common soapwort</name>
    <name type="synonym">Lychnis saponaria</name>
    <dbReference type="NCBI Taxonomy" id="3572"/>
    <lineage>
        <taxon>Eukaryota</taxon>
        <taxon>Viridiplantae</taxon>
        <taxon>Streptophyta</taxon>
        <taxon>Embryophyta</taxon>
        <taxon>Tracheophyta</taxon>
        <taxon>Spermatophyta</taxon>
        <taxon>Magnoliopsida</taxon>
        <taxon>eudicotyledons</taxon>
        <taxon>Gunneridae</taxon>
        <taxon>Pentapetalae</taxon>
        <taxon>Caryophyllales</taxon>
        <taxon>Caryophyllaceae</taxon>
        <taxon>Caryophylleae</taxon>
        <taxon>Saponaria</taxon>
    </lineage>
</organism>
<evidence type="ECO:0000256" key="1">
    <source>
        <dbReference type="ARBA" id="ARBA00006955"/>
    </source>
</evidence>
<dbReference type="FunFam" id="1.10.472.10:FF:000001">
    <property type="entry name" value="G2/mitotic-specific cyclin"/>
    <property type="match status" value="1"/>
</dbReference>
<evidence type="ECO:0000256" key="3">
    <source>
        <dbReference type="ARBA" id="ARBA00023127"/>
    </source>
</evidence>
<sequence>MDFRVVDVSSDFPVKPLEEPKQKKEGVNRRALQEIGNLVNFQNVPIIKSLGALSLANDHGADNKKKNKNKVTIKPEHETIIIISSDDEEAEAAENDKFNNKKKRNLSGNKSSRKKKAHSLTYVLTTRSKMACGLGSKPKDEVMNIDAVDANNELAVVEYVEDIYKFYKVVEDENRVSNYMPWQTHINEKMRMILVDWLVEVHNKFELLPETLYLTIDIVDRYLSRTVVCRKELQLIGISSMLLACKYEEIWAPEVNDFICISDNAYTKEEILVMEKEILGKLEWNLTVATPYVFLLRFIKATLPADKEMENMAFYLAETGLLQYQMVVSFCPSLIAAAAVCAAFHNLGRPRGWTETLKHYTGYSEEELEECAKLLIKYQASAKESKLKGVHRKFSSAVRGAVALLPPSKTLDGQ</sequence>
<proteinExistence type="inferred from homology"/>
<dbReference type="AlphaFoldDB" id="A0AAW1HC01"/>
<dbReference type="PIRSF" id="PIRSF001771">
    <property type="entry name" value="Cyclin_A_B_D_E"/>
    <property type="match status" value="1"/>
</dbReference>